<dbReference type="EMBL" id="PKMF04000015">
    <property type="protein sequence ID" value="KAK7859073.1"/>
    <property type="molecule type" value="Genomic_DNA"/>
</dbReference>
<dbReference type="PANTHER" id="PTHR46033:SF8">
    <property type="entry name" value="PROTEIN MAINTENANCE OF MERISTEMS-LIKE"/>
    <property type="match status" value="1"/>
</dbReference>
<name>A0AAW0M6Z1_QUESU</name>
<feature type="region of interest" description="Disordered" evidence="1">
    <location>
        <begin position="201"/>
        <end position="244"/>
    </location>
</feature>
<evidence type="ECO:0000259" key="2">
    <source>
        <dbReference type="Pfam" id="PF10536"/>
    </source>
</evidence>
<feature type="compositionally biased region" description="Basic and acidic residues" evidence="1">
    <location>
        <begin position="1"/>
        <end position="28"/>
    </location>
</feature>
<comment type="caution">
    <text evidence="3">The sequence shown here is derived from an EMBL/GenBank/DDBJ whole genome shotgun (WGS) entry which is preliminary data.</text>
</comment>
<feature type="compositionally biased region" description="Acidic residues" evidence="1">
    <location>
        <begin position="234"/>
        <end position="244"/>
    </location>
</feature>
<dbReference type="GO" id="GO:0010073">
    <property type="term" value="P:meristem maintenance"/>
    <property type="evidence" value="ECO:0007669"/>
    <property type="project" value="InterPro"/>
</dbReference>
<sequence>MSDMQPLDRVEPGPDDRTQLNRQSDHRSTPLWRHAANEVYAGDEVVQQHARYHLLVWMGAMLFMDKSANRVSLLPLQLLNPISNARQYSWGSAALAWLYRHLCKVSKKDAMQIGGALVLVQLWAYSRFPRICPIARQPLPPVHSGTLAIRWSEPKSTAEHATHVLVAYRTSLATLRAEQVVDELGQIKLVNALVEAADIDTQAPGRSRRSGGSRGGRRRGGGCAGPGCATEPEPIYEEGDELGAEAEESWFQGDWVYTTDDAVGPSHTLSCGAS</sequence>
<evidence type="ECO:0000256" key="1">
    <source>
        <dbReference type="SAM" id="MobiDB-lite"/>
    </source>
</evidence>
<dbReference type="InterPro" id="IPR044824">
    <property type="entry name" value="MAIN-like"/>
</dbReference>
<dbReference type="PANTHER" id="PTHR46033">
    <property type="entry name" value="PROTEIN MAIN-LIKE 2"/>
    <property type="match status" value="1"/>
</dbReference>
<proteinExistence type="predicted"/>
<protein>
    <submittedName>
        <fullName evidence="3">Serine/threonine-protein phosphatase 7 long form like protein</fullName>
    </submittedName>
</protein>
<feature type="region of interest" description="Disordered" evidence="1">
    <location>
        <begin position="1"/>
        <end position="29"/>
    </location>
</feature>
<dbReference type="AlphaFoldDB" id="A0AAW0M6Z1"/>
<dbReference type="Pfam" id="PF10536">
    <property type="entry name" value="PMD"/>
    <property type="match status" value="1"/>
</dbReference>
<evidence type="ECO:0000313" key="3">
    <source>
        <dbReference type="EMBL" id="KAK7859073.1"/>
    </source>
</evidence>
<reference evidence="3" key="2">
    <citation type="journal article" date="2018" name="Sci. Data">
        <title>The draft genome sequence of cork oak.</title>
        <authorList>
            <person name="Ramos A.M."/>
            <person name="Usie A."/>
            <person name="Barbosa P."/>
            <person name="Barros P.M."/>
            <person name="Capote T."/>
            <person name="Chaves I."/>
            <person name="Simoes F."/>
            <person name="Abreu I."/>
            <person name="Carrasquinho I."/>
            <person name="Faro C."/>
            <person name="Guimaraes J.B."/>
            <person name="Mendonca D."/>
            <person name="Nobrega F."/>
            <person name="Rodrigues L."/>
            <person name="Saibo N.J.M."/>
            <person name="Varela M.C."/>
            <person name="Egas C."/>
            <person name="Matos J."/>
            <person name="Miguel C.M."/>
            <person name="Oliveira M.M."/>
            <person name="Ricardo C.P."/>
            <person name="Goncalves S."/>
        </authorList>
    </citation>
    <scope>NUCLEOTIDE SEQUENCE [LARGE SCALE GENOMIC DNA]</scope>
    <source>
        <strain evidence="3">HL8</strain>
    </source>
</reference>
<gene>
    <name evidence="3" type="primary">MAIL3_13</name>
    <name evidence="3" type="ORF">CFP56_008652</name>
</gene>
<organism evidence="3">
    <name type="scientific">Quercus suber</name>
    <name type="common">Cork oak</name>
    <dbReference type="NCBI Taxonomy" id="58331"/>
    <lineage>
        <taxon>Eukaryota</taxon>
        <taxon>Viridiplantae</taxon>
        <taxon>Streptophyta</taxon>
        <taxon>Embryophyta</taxon>
        <taxon>Tracheophyta</taxon>
        <taxon>Spermatophyta</taxon>
        <taxon>Magnoliopsida</taxon>
        <taxon>eudicotyledons</taxon>
        <taxon>Gunneridae</taxon>
        <taxon>Pentapetalae</taxon>
        <taxon>rosids</taxon>
        <taxon>fabids</taxon>
        <taxon>Fagales</taxon>
        <taxon>Fagaceae</taxon>
        <taxon>Quercus</taxon>
    </lineage>
</organism>
<reference evidence="3" key="3">
    <citation type="submission" date="2023-07" db="EMBL/GenBank/DDBJ databases">
        <title>An improved reference 1 genome and first organelle genomes of Quercus suber.</title>
        <authorList>
            <consortium name="Genosuber Consortium"/>
            <person name="Usie A."/>
            <person name="Serra O."/>
            <person name="Barros P."/>
        </authorList>
    </citation>
    <scope>NUCLEOTIDE SEQUENCE</scope>
    <source>
        <strain evidence="3">HL8</strain>
        <tissue evidence="3">Leaves</tissue>
    </source>
</reference>
<accession>A0AAW0M6Z1</accession>
<feature type="domain" description="Aminotransferase-like plant mobile" evidence="2">
    <location>
        <begin position="38"/>
        <end position="180"/>
    </location>
</feature>
<feature type="compositionally biased region" description="Basic residues" evidence="1">
    <location>
        <begin position="206"/>
        <end position="220"/>
    </location>
</feature>
<reference evidence="3" key="1">
    <citation type="submission" date="2017-12" db="EMBL/GenBank/DDBJ databases">
        <authorList>
            <person name="Barbosa P."/>
            <person name="Usie A."/>
            <person name="Ramos A.M."/>
        </authorList>
    </citation>
    <scope>NUCLEOTIDE SEQUENCE</scope>
    <source>
        <strain evidence="3">HL8</strain>
        <tissue evidence="3">Leaves</tissue>
    </source>
</reference>
<dbReference type="InterPro" id="IPR019557">
    <property type="entry name" value="AminoTfrase-like_pln_mobile"/>
</dbReference>